<evidence type="ECO:0000256" key="1">
    <source>
        <dbReference type="SAM" id="MobiDB-lite"/>
    </source>
</evidence>
<evidence type="ECO:0000313" key="4">
    <source>
        <dbReference type="EMBL" id="MBC2770781.1"/>
    </source>
</evidence>
<dbReference type="Pfam" id="PF13719">
    <property type="entry name" value="Zn_ribbon_5"/>
    <property type="match status" value="1"/>
</dbReference>
<reference evidence="4 5" key="1">
    <citation type="submission" date="2020-08" db="EMBL/GenBank/DDBJ databases">
        <title>Paraeoetvoesia sp. YC-7-48 draft genome sequence.</title>
        <authorList>
            <person name="Yao L."/>
        </authorList>
    </citation>
    <scope>NUCLEOTIDE SEQUENCE [LARGE SCALE GENOMIC DNA]</scope>
    <source>
        <strain evidence="5">YC-7-48</strain>
    </source>
</reference>
<evidence type="ECO:0000256" key="2">
    <source>
        <dbReference type="SAM" id="Phobius"/>
    </source>
</evidence>
<keyword evidence="2" id="KW-0812">Transmembrane</keyword>
<evidence type="ECO:0000259" key="3">
    <source>
        <dbReference type="Pfam" id="PF13719"/>
    </source>
</evidence>
<keyword evidence="2" id="KW-0472">Membrane</keyword>
<evidence type="ECO:0000313" key="5">
    <source>
        <dbReference type="Proteomes" id="UP000545386"/>
    </source>
</evidence>
<dbReference type="NCBIfam" id="TIGR02098">
    <property type="entry name" value="MJ0042_CXXC"/>
    <property type="match status" value="1"/>
</dbReference>
<dbReference type="AlphaFoldDB" id="A0A842HU98"/>
<dbReference type="RefSeq" id="WP_185780449.1">
    <property type="nucleotide sequence ID" value="NZ_JACJUU010000012.1"/>
</dbReference>
<dbReference type="EMBL" id="JACJUU010000012">
    <property type="protein sequence ID" value="MBC2770781.1"/>
    <property type="molecule type" value="Genomic_DNA"/>
</dbReference>
<keyword evidence="5" id="KW-1185">Reference proteome</keyword>
<protein>
    <submittedName>
        <fullName evidence="4">DUF3426 domain-containing protein</fullName>
    </submittedName>
</protein>
<dbReference type="Pfam" id="PF11906">
    <property type="entry name" value="DUF3426"/>
    <property type="match status" value="1"/>
</dbReference>
<feature type="region of interest" description="Disordered" evidence="1">
    <location>
        <begin position="108"/>
        <end position="151"/>
    </location>
</feature>
<dbReference type="InterPro" id="IPR011723">
    <property type="entry name" value="Znf/thioredoxin_put"/>
</dbReference>
<name>A0A842HU98_9BURK</name>
<feature type="transmembrane region" description="Helical" evidence="2">
    <location>
        <begin position="185"/>
        <end position="206"/>
    </location>
</feature>
<organism evidence="4 5">
    <name type="scientific">Pusillimonas minor</name>
    <dbReference type="NCBI Taxonomy" id="2697024"/>
    <lineage>
        <taxon>Bacteria</taxon>
        <taxon>Pseudomonadati</taxon>
        <taxon>Pseudomonadota</taxon>
        <taxon>Betaproteobacteria</taxon>
        <taxon>Burkholderiales</taxon>
        <taxon>Alcaligenaceae</taxon>
        <taxon>Pusillimonas</taxon>
    </lineage>
</organism>
<accession>A0A842HU98</accession>
<keyword evidence="2" id="KW-1133">Transmembrane helix</keyword>
<dbReference type="Proteomes" id="UP000545386">
    <property type="component" value="Unassembled WGS sequence"/>
</dbReference>
<feature type="domain" description="Zinc finger/thioredoxin putative" evidence="3">
    <location>
        <begin position="3"/>
        <end position="38"/>
    </location>
</feature>
<comment type="caution">
    <text evidence="4">The sequence shown here is derived from an EMBL/GenBank/DDBJ whole genome shotgun (WGS) entry which is preliminary data.</text>
</comment>
<gene>
    <name evidence="4" type="ORF">GTU67_12765</name>
</gene>
<sequence>MKLNTRCPDCGTVFGASLEQLKLRKGYIRCINCAGIFDGYEAVVDEKSAEDNASESETQAQDAALPPVLGAAARLKAPASAEPFIGSASGGPAATNEPVVTIPVRGRAPAVPARPEPTLAATGAGPRLPHIVDDRGSGVFESDTEDETSAADTPRIFVEPKNYRKVNDNVFLTDRRRASGGHSGGLRWVLVLLVLGFAALLLAYAFRMQLAAEVPWTRPWLERACLHLDCTVDYPQRIDRISIMDSSLRAAGAEAGQTTPQPGGAEVTEMVLTVVMRNTYDKPQQWPALTLDLVDFSGAIVSRRILQPADYLDDQQVSGPFGAQQEVRLRVSVPVNGLRINGYQLGKYFPSKD</sequence>
<dbReference type="InterPro" id="IPR021834">
    <property type="entry name" value="DUF3426"/>
</dbReference>
<proteinExistence type="predicted"/>